<keyword evidence="7" id="KW-1185">Reference proteome</keyword>
<dbReference type="Proteomes" id="UP000244223">
    <property type="component" value="Unassembled WGS sequence"/>
</dbReference>
<evidence type="ECO:0000256" key="4">
    <source>
        <dbReference type="ARBA" id="ARBA00023163"/>
    </source>
</evidence>
<dbReference type="PANTHER" id="PTHR30537">
    <property type="entry name" value="HTH-TYPE TRANSCRIPTIONAL REGULATOR"/>
    <property type="match status" value="1"/>
</dbReference>
<dbReference type="Gene3D" id="3.40.190.290">
    <property type="match status" value="1"/>
</dbReference>
<dbReference type="SUPFAM" id="SSF46785">
    <property type="entry name" value="Winged helix' DNA-binding domain"/>
    <property type="match status" value="1"/>
</dbReference>
<keyword evidence="2" id="KW-0805">Transcription regulation</keyword>
<dbReference type="GO" id="GO:0006351">
    <property type="term" value="P:DNA-templated transcription"/>
    <property type="evidence" value="ECO:0007669"/>
    <property type="project" value="TreeGrafter"/>
</dbReference>
<keyword evidence="4" id="KW-0804">Transcription</keyword>
<name>A0A2T5J0G3_9GAMM</name>
<dbReference type="InterPro" id="IPR000847">
    <property type="entry name" value="LysR_HTH_N"/>
</dbReference>
<accession>A0A2T5J0G3</accession>
<gene>
    <name evidence="6" type="ORF">C8N29_105162</name>
</gene>
<dbReference type="InterPro" id="IPR058163">
    <property type="entry name" value="LysR-type_TF_proteobact-type"/>
</dbReference>
<feature type="domain" description="HTH lysR-type" evidence="5">
    <location>
        <begin position="1"/>
        <end position="59"/>
    </location>
</feature>
<dbReference type="AlphaFoldDB" id="A0A2T5J0G3"/>
<dbReference type="InterPro" id="IPR036388">
    <property type="entry name" value="WH-like_DNA-bd_sf"/>
</dbReference>
<dbReference type="EMBL" id="QAON01000005">
    <property type="protein sequence ID" value="PTQ89834.1"/>
    <property type="molecule type" value="Genomic_DNA"/>
</dbReference>
<dbReference type="PANTHER" id="PTHR30537:SF5">
    <property type="entry name" value="HTH-TYPE TRANSCRIPTIONAL ACTIVATOR TTDR-RELATED"/>
    <property type="match status" value="1"/>
</dbReference>
<dbReference type="Pfam" id="PF00126">
    <property type="entry name" value="HTH_1"/>
    <property type="match status" value="1"/>
</dbReference>
<keyword evidence="3" id="KW-0238">DNA-binding</keyword>
<proteinExistence type="inferred from homology"/>
<dbReference type="Gene3D" id="1.10.10.10">
    <property type="entry name" value="Winged helix-like DNA-binding domain superfamily/Winged helix DNA-binding domain"/>
    <property type="match status" value="1"/>
</dbReference>
<dbReference type="GO" id="GO:0043565">
    <property type="term" value="F:sequence-specific DNA binding"/>
    <property type="evidence" value="ECO:0007669"/>
    <property type="project" value="TreeGrafter"/>
</dbReference>
<evidence type="ECO:0000259" key="5">
    <source>
        <dbReference type="PROSITE" id="PS50931"/>
    </source>
</evidence>
<evidence type="ECO:0000256" key="3">
    <source>
        <dbReference type="ARBA" id="ARBA00023125"/>
    </source>
</evidence>
<dbReference type="CDD" id="cd08422">
    <property type="entry name" value="PBP2_CrgA_like"/>
    <property type="match status" value="1"/>
</dbReference>
<evidence type="ECO:0000256" key="2">
    <source>
        <dbReference type="ARBA" id="ARBA00023015"/>
    </source>
</evidence>
<dbReference type="FunFam" id="1.10.10.10:FF:000001">
    <property type="entry name" value="LysR family transcriptional regulator"/>
    <property type="match status" value="1"/>
</dbReference>
<protein>
    <submittedName>
        <fullName evidence="6">Transcriptional regulator /LysR family transcriptional regulator</fullName>
    </submittedName>
</protein>
<reference evidence="6 7" key="1">
    <citation type="submission" date="2018-04" db="EMBL/GenBank/DDBJ databases">
        <title>Genomic Encyclopedia of Archaeal and Bacterial Type Strains, Phase II (KMG-II): from individual species to whole genera.</title>
        <authorList>
            <person name="Goeker M."/>
        </authorList>
    </citation>
    <scope>NUCLEOTIDE SEQUENCE [LARGE SCALE GENOMIC DNA]</scope>
    <source>
        <strain evidence="6 7">DSM 5822</strain>
    </source>
</reference>
<dbReference type="RefSeq" id="WP_170106922.1">
    <property type="nucleotide sequence ID" value="NZ_QAON01000005.1"/>
</dbReference>
<dbReference type="PROSITE" id="PS50931">
    <property type="entry name" value="HTH_LYSR"/>
    <property type="match status" value="1"/>
</dbReference>
<dbReference type="InterPro" id="IPR036390">
    <property type="entry name" value="WH_DNA-bd_sf"/>
</dbReference>
<evidence type="ECO:0000256" key="1">
    <source>
        <dbReference type="ARBA" id="ARBA00009437"/>
    </source>
</evidence>
<evidence type="ECO:0000313" key="6">
    <source>
        <dbReference type="EMBL" id="PTQ89834.1"/>
    </source>
</evidence>
<dbReference type="GO" id="GO:0003700">
    <property type="term" value="F:DNA-binding transcription factor activity"/>
    <property type="evidence" value="ECO:0007669"/>
    <property type="project" value="InterPro"/>
</dbReference>
<organism evidence="6 7">
    <name type="scientific">Agitococcus lubricus</name>
    <dbReference type="NCBI Taxonomy" id="1077255"/>
    <lineage>
        <taxon>Bacteria</taxon>
        <taxon>Pseudomonadati</taxon>
        <taxon>Pseudomonadota</taxon>
        <taxon>Gammaproteobacteria</taxon>
        <taxon>Moraxellales</taxon>
        <taxon>Moraxellaceae</taxon>
        <taxon>Agitococcus</taxon>
    </lineage>
</organism>
<dbReference type="SUPFAM" id="SSF53850">
    <property type="entry name" value="Periplasmic binding protein-like II"/>
    <property type="match status" value="1"/>
</dbReference>
<comment type="similarity">
    <text evidence="1">Belongs to the LysR transcriptional regulatory family.</text>
</comment>
<comment type="caution">
    <text evidence="6">The sequence shown here is derived from an EMBL/GenBank/DDBJ whole genome shotgun (WGS) entry which is preliminary data.</text>
</comment>
<dbReference type="InterPro" id="IPR005119">
    <property type="entry name" value="LysR_subst-bd"/>
</dbReference>
<sequence>MDKLEAMRVFCTVVEAGSFANAADKLAQSTSAVSRWVAQLESHLNVRLLNRTTRRISLTESGHAYYERCVQWLLELDALESSVSEQSQSAQGTLRITTSLGFGLSYLAPAIRACQAQFPQLQFHVSLSGHMVDLVEEGFDLALRIGSVGQQHVVAKAMGYTQLLYAASPRYLAKQPRLVHPSDLAQHNCLIYQHHLSHQKVWTFLDAQQQQYDMTVDGLIGSDNSSFLVELAAQDMGICCAPCFIITPYLNTGRLVRILPNYHTPVSTIYAVYPHRKHLSAKVRLFIGFFSQWLQSQQEITPYQTES</sequence>
<dbReference type="Pfam" id="PF03466">
    <property type="entry name" value="LysR_substrate"/>
    <property type="match status" value="1"/>
</dbReference>
<evidence type="ECO:0000313" key="7">
    <source>
        <dbReference type="Proteomes" id="UP000244223"/>
    </source>
</evidence>